<name>A0A8H1LGW0_9ACTN</name>
<accession>A0A8H1LGW0</accession>
<gene>
    <name evidence="1" type="ORF">D8771_07625</name>
</gene>
<reference evidence="1 2" key="1">
    <citation type="submission" date="2018-10" db="EMBL/GenBank/DDBJ databases">
        <title>Isolation of pseudouridimycin from Streptomyces albus DSM 40763.</title>
        <authorList>
            <person name="Rosenqvist P."/>
            <person name="Metsae-Ketelae M."/>
            <person name="Virta P."/>
        </authorList>
    </citation>
    <scope>NUCLEOTIDE SEQUENCE [LARGE SCALE GENOMIC DNA]</scope>
    <source>
        <strain evidence="1 2">DSM 40763</strain>
    </source>
</reference>
<comment type="caution">
    <text evidence="1">The sequence shown here is derived from an EMBL/GenBank/DDBJ whole genome shotgun (WGS) entry which is preliminary data.</text>
</comment>
<dbReference type="AlphaFoldDB" id="A0A8H1LGW0"/>
<dbReference type="EMBL" id="RCIY01000040">
    <property type="protein sequence ID" value="TGG86246.1"/>
    <property type="molecule type" value="Genomic_DNA"/>
</dbReference>
<proteinExistence type="predicted"/>
<evidence type="ECO:0000313" key="1">
    <source>
        <dbReference type="EMBL" id="TGG86246.1"/>
    </source>
</evidence>
<dbReference type="Proteomes" id="UP000298111">
    <property type="component" value="Unassembled WGS sequence"/>
</dbReference>
<dbReference type="GeneID" id="75179775"/>
<evidence type="ECO:0000313" key="2">
    <source>
        <dbReference type="Proteomes" id="UP000298111"/>
    </source>
</evidence>
<dbReference type="RefSeq" id="WP_016471411.1">
    <property type="nucleotide sequence ID" value="NZ_CP103060.1"/>
</dbReference>
<protein>
    <submittedName>
        <fullName evidence="1">Integrase</fullName>
    </submittedName>
</protein>
<sequence length="78" mass="8597">MRGVDMDVAERPWDGCGKCLVGVRRLSRMKGATTSPERQRQDVLTAAVSIGGHIIGWADDWEVSGATDPVDRIRPHPR</sequence>
<organism evidence="1 2">
    <name type="scientific">Streptomyces albus</name>
    <dbReference type="NCBI Taxonomy" id="1888"/>
    <lineage>
        <taxon>Bacteria</taxon>
        <taxon>Bacillati</taxon>
        <taxon>Actinomycetota</taxon>
        <taxon>Actinomycetes</taxon>
        <taxon>Kitasatosporales</taxon>
        <taxon>Streptomycetaceae</taxon>
        <taxon>Streptomyces</taxon>
    </lineage>
</organism>